<organism evidence="2 3">
    <name type="scientific">Paraphaeosphaeria minitans</name>
    <dbReference type="NCBI Taxonomy" id="565426"/>
    <lineage>
        <taxon>Eukaryota</taxon>
        <taxon>Fungi</taxon>
        <taxon>Dikarya</taxon>
        <taxon>Ascomycota</taxon>
        <taxon>Pezizomycotina</taxon>
        <taxon>Dothideomycetes</taxon>
        <taxon>Pleosporomycetidae</taxon>
        <taxon>Pleosporales</taxon>
        <taxon>Massarineae</taxon>
        <taxon>Didymosphaeriaceae</taxon>
        <taxon>Paraphaeosphaeria</taxon>
    </lineage>
</organism>
<feature type="compositionally biased region" description="Basic residues" evidence="1">
    <location>
        <begin position="41"/>
        <end position="50"/>
    </location>
</feature>
<gene>
    <name evidence="2" type="ORF">PMIN01_05663</name>
</gene>
<reference evidence="2" key="1">
    <citation type="journal article" date="2020" name="Mol. Plant Microbe Interact.">
        <title>Genome Sequence of the Biocontrol Agent Coniothyrium minitans strain Conio (IMI 134523).</title>
        <authorList>
            <person name="Patel D."/>
            <person name="Shittu T.A."/>
            <person name="Baroncelli R."/>
            <person name="Muthumeenakshi S."/>
            <person name="Osborne T.H."/>
            <person name="Janganan T.K."/>
            <person name="Sreenivasaprasad S."/>
        </authorList>
    </citation>
    <scope>NUCLEOTIDE SEQUENCE</scope>
    <source>
        <strain evidence="2">Conio</strain>
    </source>
</reference>
<dbReference type="Proteomes" id="UP000756921">
    <property type="component" value="Unassembled WGS sequence"/>
</dbReference>
<evidence type="ECO:0000256" key="1">
    <source>
        <dbReference type="SAM" id="MobiDB-lite"/>
    </source>
</evidence>
<feature type="region of interest" description="Disordered" evidence="1">
    <location>
        <begin position="14"/>
        <end position="50"/>
    </location>
</feature>
<evidence type="ECO:0000313" key="3">
    <source>
        <dbReference type="Proteomes" id="UP000756921"/>
    </source>
</evidence>
<evidence type="ECO:0000313" key="2">
    <source>
        <dbReference type="EMBL" id="KAF9735748.1"/>
    </source>
</evidence>
<dbReference type="EMBL" id="WJXW01000005">
    <property type="protein sequence ID" value="KAF9735748.1"/>
    <property type="molecule type" value="Genomic_DNA"/>
</dbReference>
<dbReference type="AlphaFoldDB" id="A0A9P6GIJ3"/>
<accession>A0A9P6GIJ3</accession>
<keyword evidence="3" id="KW-1185">Reference proteome</keyword>
<protein>
    <submittedName>
        <fullName evidence="2">Uncharacterized protein</fullName>
    </submittedName>
</protein>
<comment type="caution">
    <text evidence="2">The sequence shown here is derived from an EMBL/GenBank/DDBJ whole genome shotgun (WGS) entry which is preliminary data.</text>
</comment>
<proteinExistence type="predicted"/>
<name>A0A9P6GIJ3_9PLEO</name>
<sequence>MSLRELYVNRPAVSPSRRPVMRSGGMQLQHARSQRVSVHFPRPRRTSRLRTARRASFRSMRLENTSSRIIYAALAACAEWRKVWVRVCGRILSRST</sequence>